<keyword evidence="3" id="KW-1185">Reference proteome</keyword>
<dbReference type="STRING" id="512565.AMIS_41940"/>
<name>I0H8S7_ACTM4</name>
<evidence type="ECO:0000313" key="2">
    <source>
        <dbReference type="EMBL" id="BAL89414.1"/>
    </source>
</evidence>
<dbReference type="PATRIC" id="fig|512565.3.peg.4176"/>
<proteinExistence type="predicted"/>
<dbReference type="Proteomes" id="UP000007882">
    <property type="component" value="Chromosome"/>
</dbReference>
<evidence type="ECO:0008006" key="4">
    <source>
        <dbReference type="Google" id="ProtNLM"/>
    </source>
</evidence>
<gene>
    <name evidence="2" type="ordered locus">AMIS_41940</name>
</gene>
<dbReference type="KEGG" id="ams:AMIS_41940"/>
<evidence type="ECO:0000313" key="3">
    <source>
        <dbReference type="Proteomes" id="UP000007882"/>
    </source>
</evidence>
<dbReference type="AlphaFoldDB" id="I0H8S7"/>
<organism evidence="2 3">
    <name type="scientific">Actinoplanes missouriensis (strain ATCC 14538 / DSM 43046 / CBS 188.64 / JCM 3121 / NBRC 102363 / NCIMB 12654 / NRRL B-3342 / UNCC 431)</name>
    <dbReference type="NCBI Taxonomy" id="512565"/>
    <lineage>
        <taxon>Bacteria</taxon>
        <taxon>Bacillati</taxon>
        <taxon>Actinomycetota</taxon>
        <taxon>Actinomycetes</taxon>
        <taxon>Micromonosporales</taxon>
        <taxon>Micromonosporaceae</taxon>
        <taxon>Actinoplanes</taxon>
    </lineage>
</organism>
<reference evidence="2 3" key="1">
    <citation type="submission" date="2012-02" db="EMBL/GenBank/DDBJ databases">
        <title>Complete genome sequence of Actinoplanes missouriensis 431 (= NBRC 102363).</title>
        <authorList>
            <person name="Ohnishi Y."/>
            <person name="Ishikawa J."/>
            <person name="Sekine M."/>
            <person name="Hosoyama A."/>
            <person name="Harada T."/>
            <person name="Narita H."/>
            <person name="Hata T."/>
            <person name="Konno Y."/>
            <person name="Tutikane K."/>
            <person name="Fujita N."/>
            <person name="Horinouchi S."/>
            <person name="Hayakawa M."/>
        </authorList>
    </citation>
    <scope>NUCLEOTIDE SEQUENCE [LARGE SCALE GENOMIC DNA]</scope>
    <source>
        <strain evidence="3">ATCC 14538 / DSM 43046 / CBS 188.64 / JCM 3121 / NBRC 102363 / NCIMB 12654 / NRRL B-3342 / UNCC 431</strain>
    </source>
</reference>
<dbReference type="EMBL" id="AP012319">
    <property type="protein sequence ID" value="BAL89414.1"/>
    <property type="molecule type" value="Genomic_DNA"/>
</dbReference>
<accession>I0H8S7</accession>
<dbReference type="HOGENOM" id="CLU_789016_0_0_11"/>
<sequence length="351" mass="36114">MRGIQINGEFSLRVTRLLAGVLAGVTTLTMFAGCAGQQIQALEPKLELRDAAKQLGEAQRAGFTIKINGSADDLIAAAALTDSGAGAGADEKILRQLFNSSVTIAYDKAGEGTEDDRASISATVDGVTGTEVRYVDKTVFLRAPIADLAAKFGASADEVKALSGQTAGGPAGLDAFFDGGWVSVDSAALGDLAEAGAGVEAPDLEEEKALTEFSTSATNLLEGADLVRDENDDTHLVATTSTTKAYAELQRLVTAVDKDLAPELGTDAPADKPIALDLWIVDGKLTAAEINLLQFADGATGRVALRLEVTTGAEIAAPEGATKLDPQQLQGPASVQPYLESGELPVPAATS</sequence>
<dbReference type="PROSITE" id="PS51257">
    <property type="entry name" value="PROKAR_LIPOPROTEIN"/>
    <property type="match status" value="1"/>
</dbReference>
<evidence type="ECO:0000256" key="1">
    <source>
        <dbReference type="SAM" id="MobiDB-lite"/>
    </source>
</evidence>
<protein>
    <recommendedName>
        <fullName evidence="4">Lipoprotein</fullName>
    </recommendedName>
</protein>
<feature type="region of interest" description="Disordered" evidence="1">
    <location>
        <begin position="318"/>
        <end position="351"/>
    </location>
</feature>